<accession>A0A315XXS1</accession>
<comment type="caution">
    <text evidence="1">The sequence shown here is derived from an EMBL/GenBank/DDBJ whole genome shotgun (WGS) entry which is preliminary data.</text>
</comment>
<sequence>MKRTENIQFKASPEEKQIMLDNSARANTDLSKYLRTIATEEGKVIFLDKGGYIPRGLIEINDKINGALRNGKISDALGHELLSGIKEIMTKFVEISQQLTIINNCDEEGA</sequence>
<name>A0A315XXS1_RUMFL</name>
<protein>
    <submittedName>
        <fullName evidence="1">Uncharacterized protein</fullName>
    </submittedName>
</protein>
<reference evidence="1 2" key="1">
    <citation type="submission" date="2018-05" db="EMBL/GenBank/DDBJ databases">
        <title>The Hungate 1000. A catalogue of reference genomes from the rumen microbiome.</title>
        <authorList>
            <person name="Kelly W."/>
        </authorList>
    </citation>
    <scope>NUCLEOTIDE SEQUENCE [LARGE SCALE GENOMIC DNA]</scope>
    <source>
        <strain evidence="1 2">SAb67</strain>
    </source>
</reference>
<evidence type="ECO:0000313" key="1">
    <source>
        <dbReference type="EMBL" id="PWJ12267.1"/>
    </source>
</evidence>
<organism evidence="1 2">
    <name type="scientific">Ruminococcus flavefaciens</name>
    <dbReference type="NCBI Taxonomy" id="1265"/>
    <lineage>
        <taxon>Bacteria</taxon>
        <taxon>Bacillati</taxon>
        <taxon>Bacillota</taxon>
        <taxon>Clostridia</taxon>
        <taxon>Eubacteriales</taxon>
        <taxon>Oscillospiraceae</taxon>
        <taxon>Ruminococcus</taxon>
    </lineage>
</organism>
<dbReference type="AlphaFoldDB" id="A0A315XXS1"/>
<dbReference type="Pfam" id="PF21983">
    <property type="entry name" value="NikA-like"/>
    <property type="match status" value="1"/>
</dbReference>
<dbReference type="InterPro" id="IPR053842">
    <property type="entry name" value="NikA-like"/>
</dbReference>
<dbReference type="RefSeq" id="WP_109726725.1">
    <property type="nucleotide sequence ID" value="NZ_QGDI01000007.1"/>
</dbReference>
<dbReference type="EMBL" id="QGDI01000007">
    <property type="protein sequence ID" value="PWJ12267.1"/>
    <property type="molecule type" value="Genomic_DNA"/>
</dbReference>
<dbReference type="Proteomes" id="UP000245720">
    <property type="component" value="Unassembled WGS sequence"/>
</dbReference>
<dbReference type="OrthoDB" id="1823111at2"/>
<gene>
    <name evidence="1" type="ORF">IE37_01957</name>
</gene>
<proteinExistence type="predicted"/>
<evidence type="ECO:0000313" key="2">
    <source>
        <dbReference type="Proteomes" id="UP000245720"/>
    </source>
</evidence>